<dbReference type="EMBL" id="JAIWYP010000002">
    <property type="protein sequence ID" value="KAH3871676.1"/>
    <property type="molecule type" value="Genomic_DNA"/>
</dbReference>
<gene>
    <name evidence="2" type="ORF">DPMN_034887</name>
</gene>
<name>A0A9D4MAW9_DREPO</name>
<dbReference type="Proteomes" id="UP000828390">
    <property type="component" value="Unassembled WGS sequence"/>
</dbReference>
<feature type="chain" id="PRO_5038637392" evidence="1">
    <location>
        <begin position="20"/>
        <end position="101"/>
    </location>
</feature>
<dbReference type="PANTHER" id="PTHR35617">
    <property type="entry name" value="PHAGE_INTEGRASE DOMAIN-CONTAINING PROTEIN"/>
    <property type="match status" value="1"/>
</dbReference>
<accession>A0A9D4MAW9</accession>
<evidence type="ECO:0000256" key="1">
    <source>
        <dbReference type="SAM" id="SignalP"/>
    </source>
</evidence>
<proteinExistence type="predicted"/>
<evidence type="ECO:0000313" key="2">
    <source>
        <dbReference type="EMBL" id="KAH3871676.1"/>
    </source>
</evidence>
<organism evidence="2 3">
    <name type="scientific">Dreissena polymorpha</name>
    <name type="common">Zebra mussel</name>
    <name type="synonym">Mytilus polymorpha</name>
    <dbReference type="NCBI Taxonomy" id="45954"/>
    <lineage>
        <taxon>Eukaryota</taxon>
        <taxon>Metazoa</taxon>
        <taxon>Spiralia</taxon>
        <taxon>Lophotrochozoa</taxon>
        <taxon>Mollusca</taxon>
        <taxon>Bivalvia</taxon>
        <taxon>Autobranchia</taxon>
        <taxon>Heteroconchia</taxon>
        <taxon>Euheterodonta</taxon>
        <taxon>Imparidentia</taxon>
        <taxon>Neoheterodontei</taxon>
        <taxon>Myida</taxon>
        <taxon>Dreissenoidea</taxon>
        <taxon>Dreissenidae</taxon>
        <taxon>Dreissena</taxon>
    </lineage>
</organism>
<reference evidence="2" key="2">
    <citation type="submission" date="2020-11" db="EMBL/GenBank/DDBJ databases">
        <authorList>
            <person name="McCartney M.A."/>
            <person name="Auch B."/>
            <person name="Kono T."/>
            <person name="Mallez S."/>
            <person name="Becker A."/>
            <person name="Gohl D.M."/>
            <person name="Silverstein K.A.T."/>
            <person name="Koren S."/>
            <person name="Bechman K.B."/>
            <person name="Herman A."/>
            <person name="Abrahante J.E."/>
            <person name="Garbe J."/>
        </authorList>
    </citation>
    <scope>NUCLEOTIDE SEQUENCE</scope>
    <source>
        <strain evidence="2">Duluth1</strain>
        <tissue evidence="2">Whole animal</tissue>
    </source>
</reference>
<reference evidence="2" key="1">
    <citation type="journal article" date="2019" name="bioRxiv">
        <title>The Genome of the Zebra Mussel, Dreissena polymorpha: A Resource for Invasive Species Research.</title>
        <authorList>
            <person name="McCartney M.A."/>
            <person name="Auch B."/>
            <person name="Kono T."/>
            <person name="Mallez S."/>
            <person name="Zhang Y."/>
            <person name="Obille A."/>
            <person name="Becker A."/>
            <person name="Abrahante J.E."/>
            <person name="Garbe J."/>
            <person name="Badalamenti J.P."/>
            <person name="Herman A."/>
            <person name="Mangelson H."/>
            <person name="Liachko I."/>
            <person name="Sullivan S."/>
            <person name="Sone E.D."/>
            <person name="Koren S."/>
            <person name="Silverstein K.A.T."/>
            <person name="Beckman K.B."/>
            <person name="Gohl D.M."/>
        </authorList>
    </citation>
    <scope>NUCLEOTIDE SEQUENCE</scope>
    <source>
        <strain evidence="2">Duluth1</strain>
        <tissue evidence="2">Whole animal</tissue>
    </source>
</reference>
<dbReference type="AlphaFoldDB" id="A0A9D4MAW9"/>
<evidence type="ECO:0000313" key="3">
    <source>
        <dbReference type="Proteomes" id="UP000828390"/>
    </source>
</evidence>
<keyword evidence="1" id="KW-0732">Signal</keyword>
<sequence length="101" mass="11620">MSKTAIFVLIRWLRHFVVSARIMCKNQVPSKASKPFKVQSLCRNCGHEHEDRLLCPFRALKFYLSRVKSIRGSHKRLFIPLKEGGDMSAATISRWVDSTLS</sequence>
<dbReference type="PANTHER" id="PTHR35617:SF3">
    <property type="entry name" value="CORE-BINDING (CB) DOMAIN-CONTAINING PROTEIN"/>
    <property type="match status" value="1"/>
</dbReference>
<comment type="caution">
    <text evidence="2">The sequence shown here is derived from an EMBL/GenBank/DDBJ whole genome shotgun (WGS) entry which is preliminary data.</text>
</comment>
<protein>
    <submittedName>
        <fullName evidence="2">Uncharacterized protein</fullName>
    </submittedName>
</protein>
<feature type="signal peptide" evidence="1">
    <location>
        <begin position="1"/>
        <end position="19"/>
    </location>
</feature>
<keyword evidence="3" id="KW-1185">Reference proteome</keyword>